<dbReference type="GO" id="GO:0051775">
    <property type="term" value="P:response to redox state"/>
    <property type="evidence" value="ECO:0007669"/>
    <property type="project" value="InterPro"/>
</dbReference>
<dbReference type="NCBIfam" id="NF003989">
    <property type="entry name" value="PRK05472.1-3"/>
    <property type="match status" value="1"/>
</dbReference>
<evidence type="ECO:0000256" key="2">
    <source>
        <dbReference type="ARBA" id="ARBA00022491"/>
    </source>
</evidence>
<keyword evidence="5 7" id="KW-0238">DNA-binding</keyword>
<dbReference type="InterPro" id="IPR009718">
    <property type="entry name" value="Rex_DNA-bd_C_dom"/>
</dbReference>
<dbReference type="Proteomes" id="UP000187172">
    <property type="component" value="Unassembled WGS sequence"/>
</dbReference>
<evidence type="ECO:0000313" key="10">
    <source>
        <dbReference type="Proteomes" id="UP000187172"/>
    </source>
</evidence>
<dbReference type="InterPro" id="IPR058236">
    <property type="entry name" value="Rex_actinobacterial-type"/>
</dbReference>
<accession>A0A1R1ENR2</accession>
<comment type="caution">
    <text evidence="9">The sequence shown here is derived from an EMBL/GenBank/DDBJ whole genome shotgun (WGS) entry which is preliminary data.</text>
</comment>
<dbReference type="PANTHER" id="PTHR35786:SF1">
    <property type="entry name" value="REDOX-SENSING TRANSCRIPTIONAL REPRESSOR REX 1"/>
    <property type="match status" value="1"/>
</dbReference>
<keyword evidence="1 7" id="KW-0963">Cytoplasm</keyword>
<reference evidence="9 10" key="1">
    <citation type="submission" date="2016-11" db="EMBL/GenBank/DDBJ databases">
        <title>Paenibacillus species isolates.</title>
        <authorList>
            <person name="Beno S.M."/>
        </authorList>
    </citation>
    <scope>NUCLEOTIDE SEQUENCE [LARGE SCALE GENOMIC DNA]</scope>
    <source>
        <strain evidence="9 10">FSL R5-0378</strain>
    </source>
</reference>
<evidence type="ECO:0000256" key="6">
    <source>
        <dbReference type="ARBA" id="ARBA00023163"/>
    </source>
</evidence>
<organism evidence="9 10">
    <name type="scientific">Paenibacillus rhizosphaerae</name>
    <dbReference type="NCBI Taxonomy" id="297318"/>
    <lineage>
        <taxon>Bacteria</taxon>
        <taxon>Bacillati</taxon>
        <taxon>Bacillota</taxon>
        <taxon>Bacilli</taxon>
        <taxon>Bacillales</taxon>
        <taxon>Paenibacillaceae</taxon>
        <taxon>Paenibacillus</taxon>
    </lineage>
</organism>
<dbReference type="GO" id="GO:0005737">
    <property type="term" value="C:cytoplasm"/>
    <property type="evidence" value="ECO:0007669"/>
    <property type="project" value="UniProtKB-SubCell"/>
</dbReference>
<feature type="DNA-binding region" description="H-T-H motif" evidence="7">
    <location>
        <begin position="16"/>
        <end position="55"/>
    </location>
</feature>
<keyword evidence="6 7" id="KW-0804">Transcription</keyword>
<evidence type="ECO:0000256" key="5">
    <source>
        <dbReference type="ARBA" id="ARBA00023125"/>
    </source>
</evidence>
<dbReference type="InterPro" id="IPR036388">
    <property type="entry name" value="WH-like_DNA-bd_sf"/>
</dbReference>
<dbReference type="PANTHER" id="PTHR35786">
    <property type="entry name" value="REDOX-SENSING TRANSCRIPTIONAL REPRESSOR REX"/>
    <property type="match status" value="1"/>
</dbReference>
<dbReference type="InterPro" id="IPR022876">
    <property type="entry name" value="Tscrpt_rep_Rex"/>
</dbReference>
<evidence type="ECO:0000256" key="7">
    <source>
        <dbReference type="HAMAP-Rule" id="MF_01131"/>
    </source>
</evidence>
<dbReference type="RefSeq" id="WP_076170875.1">
    <property type="nucleotide sequence ID" value="NZ_MRTP01000004.1"/>
</dbReference>
<proteinExistence type="inferred from homology"/>
<evidence type="ECO:0000256" key="1">
    <source>
        <dbReference type="ARBA" id="ARBA00022490"/>
    </source>
</evidence>
<dbReference type="Gene3D" id="3.40.50.720">
    <property type="entry name" value="NAD(P)-binding Rossmann-like Domain"/>
    <property type="match status" value="1"/>
</dbReference>
<comment type="similarity">
    <text evidence="7">Belongs to the transcriptional regulatory Rex family.</text>
</comment>
<dbReference type="NCBIfam" id="NF003995">
    <property type="entry name" value="PRK05472.2-4"/>
    <property type="match status" value="1"/>
</dbReference>
<dbReference type="AlphaFoldDB" id="A0A1R1ENR2"/>
<dbReference type="Gene3D" id="1.10.10.10">
    <property type="entry name" value="Winged helix-like DNA-binding domain superfamily/Winged helix DNA-binding domain"/>
    <property type="match status" value="1"/>
</dbReference>
<dbReference type="GO" id="GO:0003677">
    <property type="term" value="F:DNA binding"/>
    <property type="evidence" value="ECO:0007669"/>
    <property type="project" value="UniProtKB-UniRule"/>
</dbReference>
<dbReference type="NCBIfam" id="NF003993">
    <property type="entry name" value="PRK05472.2-2"/>
    <property type="match status" value="1"/>
</dbReference>
<dbReference type="NCBIfam" id="NF003996">
    <property type="entry name" value="PRK05472.2-5"/>
    <property type="match status" value="1"/>
</dbReference>
<dbReference type="InterPro" id="IPR036291">
    <property type="entry name" value="NAD(P)-bd_dom_sf"/>
</dbReference>
<gene>
    <name evidence="7" type="primary">rex</name>
    <name evidence="9" type="ORF">BK138_16750</name>
</gene>
<sequence>MKSEKISEAVVRRLPIYLRYLNELNKREVATVSSQELGQKLDLNPAQIRKDLAYFGDFGRKGIGYDVSYLIEKIRQILNLDQQINAVLVGAGNLGQALSNYNFYLKENMKIVAVFDANPSKIGTRINTLTVQAMDELKETIQSKNIRIGIITVPDFEAQNVADQLIAAGIEAILNFAPTILKAPASIRIHAADFTTDLLSLAYYLNNGKDDTEDDGQFEELQQPERQS</sequence>
<protein>
    <recommendedName>
        <fullName evidence="7">Redox-sensing transcriptional repressor Rex</fullName>
    </recommendedName>
</protein>
<comment type="subunit">
    <text evidence="7">Homodimer.</text>
</comment>
<evidence type="ECO:0000259" key="8">
    <source>
        <dbReference type="SMART" id="SM00881"/>
    </source>
</evidence>
<evidence type="ECO:0000256" key="3">
    <source>
        <dbReference type="ARBA" id="ARBA00023015"/>
    </source>
</evidence>
<keyword evidence="2 7" id="KW-0678">Repressor</keyword>
<dbReference type="InterPro" id="IPR003781">
    <property type="entry name" value="CoA-bd"/>
</dbReference>
<dbReference type="EMBL" id="MRTP01000004">
    <property type="protein sequence ID" value="OMF53494.1"/>
    <property type="molecule type" value="Genomic_DNA"/>
</dbReference>
<keyword evidence="4 7" id="KW-0520">NAD</keyword>
<dbReference type="SUPFAM" id="SSF51735">
    <property type="entry name" value="NAD(P)-binding Rossmann-fold domains"/>
    <property type="match status" value="1"/>
</dbReference>
<evidence type="ECO:0000256" key="4">
    <source>
        <dbReference type="ARBA" id="ARBA00023027"/>
    </source>
</evidence>
<keyword evidence="3 7" id="KW-0805">Transcription regulation</keyword>
<dbReference type="InterPro" id="IPR036390">
    <property type="entry name" value="WH_DNA-bd_sf"/>
</dbReference>
<name>A0A1R1ENR2_9BACL</name>
<dbReference type="NCBIfam" id="NF003994">
    <property type="entry name" value="PRK05472.2-3"/>
    <property type="match status" value="1"/>
</dbReference>
<comment type="function">
    <text evidence="7">Modulates transcription in response to changes in cellular NADH/NAD(+) redox state.</text>
</comment>
<dbReference type="SUPFAM" id="SSF46785">
    <property type="entry name" value="Winged helix' DNA-binding domain"/>
    <property type="match status" value="1"/>
</dbReference>
<feature type="binding site" evidence="7">
    <location>
        <begin position="90"/>
        <end position="95"/>
    </location>
    <ligand>
        <name>NAD(+)</name>
        <dbReference type="ChEBI" id="CHEBI:57540"/>
    </ligand>
</feature>
<evidence type="ECO:0000313" key="9">
    <source>
        <dbReference type="EMBL" id="OMF53494.1"/>
    </source>
</evidence>
<dbReference type="NCBIfam" id="NF003992">
    <property type="entry name" value="PRK05472.2-1"/>
    <property type="match status" value="1"/>
</dbReference>
<dbReference type="HAMAP" id="MF_01131">
    <property type="entry name" value="Rex"/>
    <property type="match status" value="1"/>
</dbReference>
<keyword evidence="10" id="KW-1185">Reference proteome</keyword>
<feature type="domain" description="CoA-binding" evidence="8">
    <location>
        <begin position="79"/>
        <end position="180"/>
    </location>
</feature>
<dbReference type="GO" id="GO:0045892">
    <property type="term" value="P:negative regulation of DNA-templated transcription"/>
    <property type="evidence" value="ECO:0007669"/>
    <property type="project" value="InterPro"/>
</dbReference>
<dbReference type="Pfam" id="PF02629">
    <property type="entry name" value="CoA_binding"/>
    <property type="match status" value="1"/>
</dbReference>
<comment type="subcellular location">
    <subcellularLocation>
        <location evidence="7">Cytoplasm</location>
    </subcellularLocation>
</comment>
<dbReference type="STRING" id="297318.BK138_16750"/>
<dbReference type="GO" id="GO:0003700">
    <property type="term" value="F:DNA-binding transcription factor activity"/>
    <property type="evidence" value="ECO:0007669"/>
    <property type="project" value="UniProtKB-UniRule"/>
</dbReference>
<dbReference type="SMART" id="SM00881">
    <property type="entry name" value="CoA_binding"/>
    <property type="match status" value="1"/>
</dbReference>
<dbReference type="Pfam" id="PF06971">
    <property type="entry name" value="Put_DNA-bind_N"/>
    <property type="match status" value="1"/>
</dbReference>